<accession>A0A4Q7LK49</accession>
<dbReference type="Gene3D" id="3.30.450.20">
    <property type="entry name" value="PAS domain"/>
    <property type="match status" value="1"/>
</dbReference>
<feature type="transmembrane region" description="Helical" evidence="8">
    <location>
        <begin position="161"/>
        <end position="181"/>
    </location>
</feature>
<keyword evidence="3" id="KW-0597">Phosphoprotein</keyword>
<dbReference type="CDD" id="cd00082">
    <property type="entry name" value="HisKA"/>
    <property type="match status" value="1"/>
</dbReference>
<keyword evidence="8" id="KW-0812">Transmembrane</keyword>
<evidence type="ECO:0000256" key="5">
    <source>
        <dbReference type="ARBA" id="ARBA00022777"/>
    </source>
</evidence>
<protein>
    <recommendedName>
        <fullName evidence="2">histidine kinase</fullName>
        <ecNumber evidence="2">2.7.13.3</ecNumber>
    </recommendedName>
</protein>
<dbReference type="EMBL" id="SGWV01000009">
    <property type="protein sequence ID" value="RZS54774.1"/>
    <property type="molecule type" value="Genomic_DNA"/>
</dbReference>
<proteinExistence type="predicted"/>
<name>A0A4Q7LK49_9BURK</name>
<evidence type="ECO:0000256" key="8">
    <source>
        <dbReference type="SAM" id="Phobius"/>
    </source>
</evidence>
<dbReference type="InterPro" id="IPR000014">
    <property type="entry name" value="PAS"/>
</dbReference>
<dbReference type="PROSITE" id="PS50109">
    <property type="entry name" value="HIS_KIN"/>
    <property type="match status" value="1"/>
</dbReference>
<dbReference type="FunFam" id="1.10.287.130:FF:000001">
    <property type="entry name" value="Two-component sensor histidine kinase"/>
    <property type="match status" value="1"/>
</dbReference>
<dbReference type="GO" id="GO:0000155">
    <property type="term" value="F:phosphorelay sensor kinase activity"/>
    <property type="evidence" value="ECO:0007669"/>
    <property type="project" value="InterPro"/>
</dbReference>
<comment type="caution">
    <text evidence="11">The sequence shown here is derived from an EMBL/GenBank/DDBJ whole genome shotgun (WGS) entry which is preliminary data.</text>
</comment>
<dbReference type="RefSeq" id="WP_242615538.1">
    <property type="nucleotide sequence ID" value="NZ_SGWV01000009.1"/>
</dbReference>
<keyword evidence="5 11" id="KW-0418">Kinase</keyword>
<dbReference type="SUPFAM" id="SSF55785">
    <property type="entry name" value="PYP-like sensor domain (PAS domain)"/>
    <property type="match status" value="1"/>
</dbReference>
<dbReference type="PROSITE" id="PS50112">
    <property type="entry name" value="PAS"/>
    <property type="match status" value="1"/>
</dbReference>
<evidence type="ECO:0000256" key="6">
    <source>
        <dbReference type="ARBA" id="ARBA00023012"/>
    </source>
</evidence>
<gene>
    <name evidence="11" type="ORF">EV685_2258</name>
</gene>
<evidence type="ECO:0000256" key="4">
    <source>
        <dbReference type="ARBA" id="ARBA00022679"/>
    </source>
</evidence>
<feature type="domain" description="Histidine kinase" evidence="9">
    <location>
        <begin position="422"/>
        <end position="642"/>
    </location>
</feature>
<dbReference type="InterPro" id="IPR005467">
    <property type="entry name" value="His_kinase_dom"/>
</dbReference>
<evidence type="ECO:0000256" key="7">
    <source>
        <dbReference type="SAM" id="MobiDB-lite"/>
    </source>
</evidence>
<comment type="catalytic activity">
    <reaction evidence="1">
        <text>ATP + protein L-histidine = ADP + protein N-phospho-L-histidine.</text>
        <dbReference type="EC" id="2.7.13.3"/>
    </reaction>
</comment>
<evidence type="ECO:0000259" key="10">
    <source>
        <dbReference type="PROSITE" id="PS50112"/>
    </source>
</evidence>
<evidence type="ECO:0000259" key="9">
    <source>
        <dbReference type="PROSITE" id="PS50109"/>
    </source>
</evidence>
<feature type="compositionally biased region" description="Polar residues" evidence="7">
    <location>
        <begin position="650"/>
        <end position="659"/>
    </location>
</feature>
<evidence type="ECO:0000313" key="12">
    <source>
        <dbReference type="Proteomes" id="UP000293433"/>
    </source>
</evidence>
<sequence>MTRPPIHLLPRSLVGRVFALYSVTLLGFVAIGLLLFYRYQLSVELEEAQLRADALSAVIQPAVTDSAVIGDYDTIHRTLESAVHHPSFAQAIFIDLVGGVVKATRTDAPAVPPPAWLLATVQARLYDTNMPIRVGGRDYGVLRLGFAAERIAGGLWQQTRIALALGLLGVVGGMLLIRWPLVRWLGKLSRVHDFDEAMRHDGAPLPIPSAEDAPLEFRETFEVLGRAAASVRGQREQAAVSLEALRRVLEDLTPGMPAAAASATDDLAAISLMISELVRRLRERGEQLDAIFALSADGFVSFNAQGQVNYVSPAFTLLTGQPETDLLGADERAVERLLNSLVDAPMRWRGFSAMRLSGQTEAAADGVALPTRDRIETRRPARRTLEVALRMGDGQVISQVLSLRDVTHESLVDQMKSEFLSTAAHELRTPMASIFGFVELLLRRKMTPEKQADVLETIHRQSARMIAIINELLDLARIEARRGQDFVLETLDLNLLLPEVLHDFKPPQERDTPGVDLLPLPVWVRVDRNKLTQALVNVLSNAYKYSPEGGAVRVRLLREAGLDGQAGRIGIEVRDAGIGMTADQLARVSERFYRADASGSIAGTGLGMSIVKEIIELLGGTLALSSHQGAGTSVTLWLPRASAPRPPGQPTSDFLSLGA</sequence>
<keyword evidence="8" id="KW-0472">Membrane</keyword>
<dbReference type="Pfam" id="PF02518">
    <property type="entry name" value="HATPase_c"/>
    <property type="match status" value="1"/>
</dbReference>
<keyword evidence="6" id="KW-0902">Two-component regulatory system</keyword>
<dbReference type="InterPro" id="IPR050736">
    <property type="entry name" value="Sensor_HK_Regulatory"/>
</dbReference>
<feature type="region of interest" description="Disordered" evidence="7">
    <location>
        <begin position="639"/>
        <end position="659"/>
    </location>
</feature>
<dbReference type="PANTHER" id="PTHR43711">
    <property type="entry name" value="TWO-COMPONENT HISTIDINE KINASE"/>
    <property type="match status" value="1"/>
</dbReference>
<dbReference type="InterPro" id="IPR036890">
    <property type="entry name" value="HATPase_C_sf"/>
</dbReference>
<dbReference type="InterPro" id="IPR035965">
    <property type="entry name" value="PAS-like_dom_sf"/>
</dbReference>
<feature type="transmembrane region" description="Helical" evidence="8">
    <location>
        <begin position="18"/>
        <end position="37"/>
    </location>
</feature>
<dbReference type="SUPFAM" id="SSF55874">
    <property type="entry name" value="ATPase domain of HSP90 chaperone/DNA topoisomerase II/histidine kinase"/>
    <property type="match status" value="1"/>
</dbReference>
<evidence type="ECO:0000313" key="11">
    <source>
        <dbReference type="EMBL" id="RZS54774.1"/>
    </source>
</evidence>
<dbReference type="InterPro" id="IPR003594">
    <property type="entry name" value="HATPase_dom"/>
</dbReference>
<keyword evidence="8" id="KW-1133">Transmembrane helix</keyword>
<feature type="domain" description="PAS" evidence="10">
    <location>
        <begin position="284"/>
        <end position="328"/>
    </location>
</feature>
<dbReference type="Gene3D" id="3.30.565.10">
    <property type="entry name" value="Histidine kinase-like ATPase, C-terminal domain"/>
    <property type="match status" value="1"/>
</dbReference>
<evidence type="ECO:0000256" key="2">
    <source>
        <dbReference type="ARBA" id="ARBA00012438"/>
    </source>
</evidence>
<dbReference type="InterPro" id="IPR004358">
    <property type="entry name" value="Sig_transdc_His_kin-like_C"/>
</dbReference>
<reference evidence="11 12" key="1">
    <citation type="submission" date="2019-02" db="EMBL/GenBank/DDBJ databases">
        <title>Genomic Encyclopedia of Type Strains, Phase IV (KMG-IV): sequencing the most valuable type-strain genomes for metagenomic binning, comparative biology and taxonomic classification.</title>
        <authorList>
            <person name="Goeker M."/>
        </authorList>
    </citation>
    <scope>NUCLEOTIDE SEQUENCE [LARGE SCALE GENOMIC DNA]</scope>
    <source>
        <strain evidence="11 12">DSM 10617</strain>
    </source>
</reference>
<keyword evidence="12" id="KW-1185">Reference proteome</keyword>
<dbReference type="AlphaFoldDB" id="A0A4Q7LK49"/>
<dbReference type="Pfam" id="PF00512">
    <property type="entry name" value="HisKA"/>
    <property type="match status" value="1"/>
</dbReference>
<organism evidence="11 12">
    <name type="scientific">Sphaerotilus mobilis</name>
    <dbReference type="NCBI Taxonomy" id="47994"/>
    <lineage>
        <taxon>Bacteria</taxon>
        <taxon>Pseudomonadati</taxon>
        <taxon>Pseudomonadota</taxon>
        <taxon>Betaproteobacteria</taxon>
        <taxon>Burkholderiales</taxon>
        <taxon>Sphaerotilaceae</taxon>
        <taxon>Sphaerotilus</taxon>
    </lineage>
</organism>
<dbReference type="CDD" id="cd00075">
    <property type="entry name" value="HATPase"/>
    <property type="match status" value="1"/>
</dbReference>
<dbReference type="InterPro" id="IPR003661">
    <property type="entry name" value="HisK_dim/P_dom"/>
</dbReference>
<dbReference type="EC" id="2.7.13.3" evidence="2"/>
<dbReference type="SUPFAM" id="SSF47384">
    <property type="entry name" value="Homodimeric domain of signal transducing histidine kinase"/>
    <property type="match status" value="1"/>
</dbReference>
<dbReference type="Gene3D" id="1.10.287.130">
    <property type="match status" value="1"/>
</dbReference>
<dbReference type="InterPro" id="IPR036097">
    <property type="entry name" value="HisK_dim/P_sf"/>
</dbReference>
<evidence type="ECO:0000256" key="1">
    <source>
        <dbReference type="ARBA" id="ARBA00000085"/>
    </source>
</evidence>
<dbReference type="Proteomes" id="UP000293433">
    <property type="component" value="Unassembled WGS sequence"/>
</dbReference>
<dbReference type="SMART" id="SM00387">
    <property type="entry name" value="HATPase_c"/>
    <property type="match status" value="1"/>
</dbReference>
<dbReference type="SMART" id="SM00388">
    <property type="entry name" value="HisKA"/>
    <property type="match status" value="1"/>
</dbReference>
<keyword evidence="4" id="KW-0808">Transferase</keyword>
<dbReference type="PANTHER" id="PTHR43711:SF26">
    <property type="entry name" value="SENSOR HISTIDINE KINASE RCSC"/>
    <property type="match status" value="1"/>
</dbReference>
<dbReference type="PRINTS" id="PR00344">
    <property type="entry name" value="BCTRLSENSOR"/>
</dbReference>
<evidence type="ECO:0000256" key="3">
    <source>
        <dbReference type="ARBA" id="ARBA00022553"/>
    </source>
</evidence>